<dbReference type="EMBL" id="CAJJDN010000183">
    <property type="protein sequence ID" value="CAD8128124.1"/>
    <property type="molecule type" value="Genomic_DNA"/>
</dbReference>
<feature type="domain" description="RanBP2-type" evidence="5">
    <location>
        <begin position="13"/>
        <end position="37"/>
    </location>
</feature>
<name>A0A8S1RMV4_9CILI</name>
<evidence type="ECO:0000256" key="4">
    <source>
        <dbReference type="PROSITE-ProRule" id="PRU00322"/>
    </source>
</evidence>
<reference evidence="6" key="1">
    <citation type="submission" date="2021-01" db="EMBL/GenBank/DDBJ databases">
        <authorList>
            <consortium name="Genoscope - CEA"/>
            <person name="William W."/>
        </authorList>
    </citation>
    <scope>NUCLEOTIDE SEQUENCE</scope>
</reference>
<evidence type="ECO:0000259" key="5">
    <source>
        <dbReference type="PROSITE" id="PS50199"/>
    </source>
</evidence>
<dbReference type="GO" id="GO:0008270">
    <property type="term" value="F:zinc ion binding"/>
    <property type="evidence" value="ECO:0007669"/>
    <property type="project" value="UniProtKB-KW"/>
</dbReference>
<accession>A0A8S1RMV4</accession>
<comment type="caution">
    <text evidence="6">The sequence shown here is derived from an EMBL/GenBank/DDBJ whole genome shotgun (WGS) entry which is preliminary data.</text>
</comment>
<proteinExistence type="predicted"/>
<evidence type="ECO:0000256" key="1">
    <source>
        <dbReference type="ARBA" id="ARBA00022723"/>
    </source>
</evidence>
<dbReference type="PROSITE" id="PS50199">
    <property type="entry name" value="ZF_RANBP2_2"/>
    <property type="match status" value="1"/>
</dbReference>
<evidence type="ECO:0000313" key="6">
    <source>
        <dbReference type="EMBL" id="CAD8128124.1"/>
    </source>
</evidence>
<keyword evidence="2 4" id="KW-0863">Zinc-finger</keyword>
<dbReference type="Proteomes" id="UP000692954">
    <property type="component" value="Unassembled WGS sequence"/>
</dbReference>
<protein>
    <recommendedName>
        <fullName evidence="5">RanBP2-type domain-containing protein</fullName>
    </recommendedName>
</protein>
<evidence type="ECO:0000313" key="7">
    <source>
        <dbReference type="Proteomes" id="UP000692954"/>
    </source>
</evidence>
<keyword evidence="7" id="KW-1185">Reference proteome</keyword>
<keyword evidence="1" id="KW-0479">Metal-binding</keyword>
<dbReference type="OrthoDB" id="282451at2759"/>
<evidence type="ECO:0000256" key="3">
    <source>
        <dbReference type="ARBA" id="ARBA00022833"/>
    </source>
</evidence>
<evidence type="ECO:0000256" key="2">
    <source>
        <dbReference type="ARBA" id="ARBA00022771"/>
    </source>
</evidence>
<sequence length="92" mass="10705">MNNSPYIVKKKHRNGDWVCTICKNLNFSFRSICNRCNKLPNKTSSKHQQYYGFPKLVLIHYEEPTESIDDNLENQIDPNVTSSLLVLGLDQF</sequence>
<dbReference type="InterPro" id="IPR001876">
    <property type="entry name" value="Znf_RanBP2"/>
</dbReference>
<keyword evidence="3" id="KW-0862">Zinc</keyword>
<dbReference type="AlphaFoldDB" id="A0A8S1RMV4"/>
<organism evidence="6 7">
    <name type="scientific">Paramecium sonneborni</name>
    <dbReference type="NCBI Taxonomy" id="65129"/>
    <lineage>
        <taxon>Eukaryota</taxon>
        <taxon>Sar</taxon>
        <taxon>Alveolata</taxon>
        <taxon>Ciliophora</taxon>
        <taxon>Intramacronucleata</taxon>
        <taxon>Oligohymenophorea</taxon>
        <taxon>Peniculida</taxon>
        <taxon>Parameciidae</taxon>
        <taxon>Paramecium</taxon>
    </lineage>
</organism>
<dbReference type="SMART" id="SM00547">
    <property type="entry name" value="ZnF_RBZ"/>
    <property type="match status" value="1"/>
</dbReference>
<dbReference type="PROSITE" id="PS01358">
    <property type="entry name" value="ZF_RANBP2_1"/>
    <property type="match status" value="1"/>
</dbReference>
<gene>
    <name evidence="6" type="ORF">PSON_ATCC_30995.1.T1830057</name>
</gene>